<dbReference type="KEGG" id="ahal:FTX54_005415"/>
<evidence type="ECO:0000313" key="3">
    <source>
        <dbReference type="Proteomes" id="UP000321816"/>
    </source>
</evidence>
<accession>A0A5C7FFU2</accession>
<keyword evidence="3" id="KW-1185">Reference proteome</keyword>
<dbReference type="AlphaFoldDB" id="A0A5C7FFU2"/>
<feature type="transmembrane region" description="Helical" evidence="1">
    <location>
        <begin position="54"/>
        <end position="75"/>
    </location>
</feature>
<dbReference type="RefSeq" id="WP_147804053.1">
    <property type="nucleotide sequence ID" value="NZ_CP144914.1"/>
</dbReference>
<keyword evidence="1" id="KW-0812">Transmembrane</keyword>
<gene>
    <name evidence="2" type="ORF">FTX54_005415</name>
</gene>
<name>A0A5C7FFU2_9BACI</name>
<keyword evidence="1" id="KW-1133">Transmembrane helix</keyword>
<dbReference type="EMBL" id="CP144914">
    <property type="protein sequence ID" value="WWD81003.1"/>
    <property type="molecule type" value="Genomic_DNA"/>
</dbReference>
<sequence length="92" mass="10726">MKSIFSPLFQFLYGKIPVDQALQSIYWTTAVIFFMPAAVSPLFFIGYWQLNGAVYAFTYGLIMLFVVWVVLPLLLRALMKIFRLFYNSQDHS</sequence>
<feature type="transmembrane region" description="Helical" evidence="1">
    <location>
        <begin position="25"/>
        <end position="48"/>
    </location>
</feature>
<keyword evidence="1" id="KW-0472">Membrane</keyword>
<reference evidence="2 3" key="1">
    <citation type="submission" date="2024-01" db="EMBL/GenBank/DDBJ databases">
        <title>Complete Genome Sequence of Alkalicoccus halolimnae BZ-SZ-XJ29T, a Moderately Halophilic Bacterium Isolated from a Salt Lake.</title>
        <authorList>
            <person name="Zhao B."/>
        </authorList>
    </citation>
    <scope>NUCLEOTIDE SEQUENCE [LARGE SCALE GENOMIC DNA]</scope>
    <source>
        <strain evidence="2 3">BZ-SZ-XJ29</strain>
    </source>
</reference>
<evidence type="ECO:0000313" key="2">
    <source>
        <dbReference type="EMBL" id="WWD81003.1"/>
    </source>
</evidence>
<protein>
    <submittedName>
        <fullName evidence="2">Uncharacterized protein</fullName>
    </submittedName>
</protein>
<organism evidence="2 3">
    <name type="scientific">Alkalicoccus halolimnae</name>
    <dbReference type="NCBI Taxonomy" id="1667239"/>
    <lineage>
        <taxon>Bacteria</taxon>
        <taxon>Bacillati</taxon>
        <taxon>Bacillota</taxon>
        <taxon>Bacilli</taxon>
        <taxon>Bacillales</taxon>
        <taxon>Bacillaceae</taxon>
        <taxon>Alkalicoccus</taxon>
    </lineage>
</organism>
<dbReference type="Proteomes" id="UP000321816">
    <property type="component" value="Chromosome"/>
</dbReference>
<evidence type="ECO:0000256" key="1">
    <source>
        <dbReference type="SAM" id="Phobius"/>
    </source>
</evidence>
<proteinExistence type="predicted"/>